<dbReference type="GO" id="GO:0006313">
    <property type="term" value="P:DNA transposition"/>
    <property type="evidence" value="ECO:0007669"/>
    <property type="project" value="InterPro"/>
</dbReference>
<sequence>MDTNESNGMGRASYTEEERRELIEEFNGAGLTQAAFCREWNINPKTLARWLRLERQEQEPAFYEVELRPDAAEPDEVRICLPNRIEVMVPVASPKELGAVLREAAGCLD</sequence>
<accession>A0A6C2U550</accession>
<evidence type="ECO:0000313" key="2">
    <source>
        <dbReference type="Proteomes" id="UP000366872"/>
    </source>
</evidence>
<dbReference type="InterPro" id="IPR009057">
    <property type="entry name" value="Homeodomain-like_sf"/>
</dbReference>
<keyword evidence="2" id="KW-1185">Reference proteome</keyword>
<dbReference type="GO" id="GO:0004803">
    <property type="term" value="F:transposase activity"/>
    <property type="evidence" value="ECO:0007669"/>
    <property type="project" value="InterPro"/>
</dbReference>
<name>A0A6C2U550_PONDE</name>
<reference evidence="1 2" key="1">
    <citation type="submission" date="2019-04" db="EMBL/GenBank/DDBJ databases">
        <authorList>
            <person name="Van Vliet M D."/>
        </authorList>
    </citation>
    <scope>NUCLEOTIDE SEQUENCE [LARGE SCALE GENOMIC DNA]</scope>
    <source>
        <strain evidence="1 2">F1</strain>
    </source>
</reference>
<dbReference type="InterPro" id="IPR002514">
    <property type="entry name" value="Transposase_8"/>
</dbReference>
<dbReference type="NCBIfam" id="NF047593">
    <property type="entry name" value="IS66_ISAeme5_TnpA"/>
    <property type="match status" value="1"/>
</dbReference>
<dbReference type="RefSeq" id="WP_136077477.1">
    <property type="nucleotide sequence ID" value="NZ_CAAHFG010000001.1"/>
</dbReference>
<protein>
    <recommendedName>
        <fullName evidence="3">Transposase</fullName>
    </recommendedName>
</protein>
<dbReference type="Pfam" id="PF01527">
    <property type="entry name" value="HTH_Tnp_1"/>
    <property type="match status" value="1"/>
</dbReference>
<gene>
    <name evidence="1" type="ORF">PDESU_03605</name>
</gene>
<dbReference type="GO" id="GO:0003677">
    <property type="term" value="F:DNA binding"/>
    <property type="evidence" value="ECO:0007669"/>
    <property type="project" value="InterPro"/>
</dbReference>
<proteinExistence type="predicted"/>
<dbReference type="SUPFAM" id="SSF46689">
    <property type="entry name" value="Homeodomain-like"/>
    <property type="match status" value="1"/>
</dbReference>
<dbReference type="Proteomes" id="UP000366872">
    <property type="component" value="Unassembled WGS sequence"/>
</dbReference>
<dbReference type="EMBL" id="CAAHFG010000002">
    <property type="protein sequence ID" value="VGO15025.1"/>
    <property type="molecule type" value="Genomic_DNA"/>
</dbReference>
<dbReference type="AlphaFoldDB" id="A0A6C2U550"/>
<evidence type="ECO:0000313" key="1">
    <source>
        <dbReference type="EMBL" id="VGO15025.1"/>
    </source>
</evidence>
<evidence type="ECO:0008006" key="3">
    <source>
        <dbReference type="Google" id="ProtNLM"/>
    </source>
</evidence>
<organism evidence="1 2">
    <name type="scientific">Pontiella desulfatans</name>
    <dbReference type="NCBI Taxonomy" id="2750659"/>
    <lineage>
        <taxon>Bacteria</taxon>
        <taxon>Pseudomonadati</taxon>
        <taxon>Kiritimatiellota</taxon>
        <taxon>Kiritimatiellia</taxon>
        <taxon>Kiritimatiellales</taxon>
        <taxon>Pontiellaceae</taxon>
        <taxon>Pontiella</taxon>
    </lineage>
</organism>